<evidence type="ECO:0000256" key="1">
    <source>
        <dbReference type="ARBA" id="ARBA00022857"/>
    </source>
</evidence>
<dbReference type="Proteomes" id="UP001596422">
    <property type="component" value="Unassembled WGS sequence"/>
</dbReference>
<dbReference type="RefSeq" id="WP_379911272.1">
    <property type="nucleotide sequence ID" value="NZ_JBHSWE010000001.1"/>
</dbReference>
<evidence type="ECO:0000313" key="3">
    <source>
        <dbReference type="EMBL" id="MFC6672858.1"/>
    </source>
</evidence>
<name>A0ABW2A634_9GAMM</name>
<keyword evidence="1" id="KW-0521">NADP</keyword>
<accession>A0ABW2A634</accession>
<dbReference type="InterPro" id="IPR022893">
    <property type="entry name" value="Shikimate_DH_fam"/>
</dbReference>
<proteinExistence type="predicted"/>
<keyword evidence="4" id="KW-1185">Reference proteome</keyword>
<comment type="caution">
    <text evidence="3">The sequence shown here is derived from an EMBL/GenBank/DDBJ whole genome shotgun (WGS) entry which is preliminary data.</text>
</comment>
<dbReference type="Gene3D" id="3.40.50.720">
    <property type="entry name" value="NAD(P)-binding Rossmann-like Domain"/>
    <property type="match status" value="1"/>
</dbReference>
<evidence type="ECO:0000313" key="4">
    <source>
        <dbReference type="Proteomes" id="UP001596422"/>
    </source>
</evidence>
<dbReference type="EMBL" id="JBHSWE010000001">
    <property type="protein sequence ID" value="MFC6672858.1"/>
    <property type="molecule type" value="Genomic_DNA"/>
</dbReference>
<gene>
    <name evidence="3" type="ORF">ACFQDL_24325</name>
</gene>
<dbReference type="Pfam" id="PF18317">
    <property type="entry name" value="SDH_C"/>
    <property type="match status" value="1"/>
</dbReference>
<dbReference type="InterPro" id="IPR036291">
    <property type="entry name" value="NAD(P)-bd_dom_sf"/>
</dbReference>
<dbReference type="SUPFAM" id="SSF51735">
    <property type="entry name" value="NAD(P)-binding Rossmann-fold domains"/>
    <property type="match status" value="1"/>
</dbReference>
<dbReference type="InterPro" id="IPR041121">
    <property type="entry name" value="SDH_C"/>
</dbReference>
<sequence>MANRDAARGRALVQLINERTAACAEFIGWERNRALTPETDLLVNATSIGLYPDLTACPDLDLDSLRPELVVADVIPNPPRTALLQAASGRGCTVLDGLGMLVNQGRLAIRYWTGAEADAEVMRRALEQAFSRS</sequence>
<dbReference type="PANTHER" id="PTHR21089">
    <property type="entry name" value="SHIKIMATE DEHYDROGENASE"/>
    <property type="match status" value="1"/>
</dbReference>
<reference evidence="4" key="1">
    <citation type="journal article" date="2019" name="Int. J. Syst. Evol. Microbiol.">
        <title>The Global Catalogue of Microorganisms (GCM) 10K type strain sequencing project: providing services to taxonomists for standard genome sequencing and annotation.</title>
        <authorList>
            <consortium name="The Broad Institute Genomics Platform"/>
            <consortium name="The Broad Institute Genome Sequencing Center for Infectious Disease"/>
            <person name="Wu L."/>
            <person name="Ma J."/>
        </authorList>
    </citation>
    <scope>NUCLEOTIDE SEQUENCE [LARGE SCALE GENOMIC DNA]</scope>
    <source>
        <strain evidence="4">NBRC 111756</strain>
    </source>
</reference>
<dbReference type="PANTHER" id="PTHR21089:SF1">
    <property type="entry name" value="BIFUNCTIONAL 3-DEHYDROQUINATE DEHYDRATASE_SHIKIMATE DEHYDROGENASE, CHLOROPLASTIC"/>
    <property type="match status" value="1"/>
</dbReference>
<organism evidence="3 4">
    <name type="scientific">Marinobacterium aestuariivivens</name>
    <dbReference type="NCBI Taxonomy" id="1698799"/>
    <lineage>
        <taxon>Bacteria</taxon>
        <taxon>Pseudomonadati</taxon>
        <taxon>Pseudomonadota</taxon>
        <taxon>Gammaproteobacteria</taxon>
        <taxon>Oceanospirillales</taxon>
        <taxon>Oceanospirillaceae</taxon>
        <taxon>Marinobacterium</taxon>
    </lineage>
</organism>
<protein>
    <submittedName>
        <fullName evidence="3">Shikimate dehydrogenase family protein</fullName>
    </submittedName>
</protein>
<evidence type="ECO:0000259" key="2">
    <source>
        <dbReference type="Pfam" id="PF18317"/>
    </source>
</evidence>
<feature type="domain" description="SDH C-terminal" evidence="2">
    <location>
        <begin position="97"/>
        <end position="127"/>
    </location>
</feature>